<dbReference type="Proteomes" id="UP000813385">
    <property type="component" value="Unassembled WGS sequence"/>
</dbReference>
<dbReference type="InterPro" id="IPR032710">
    <property type="entry name" value="NTF2-like_dom_sf"/>
</dbReference>
<accession>A0A8K0T5Z4</accession>
<gene>
    <name evidence="1" type="ORF">B0T11DRAFT_357135</name>
</gene>
<evidence type="ECO:0000313" key="2">
    <source>
        <dbReference type="Proteomes" id="UP000813385"/>
    </source>
</evidence>
<protein>
    <recommendedName>
        <fullName evidence="3">SnoaL-like domain-containing protein</fullName>
    </recommendedName>
</protein>
<dbReference type="OrthoDB" id="3758478at2759"/>
<name>A0A8K0T5Z4_9PEZI</name>
<comment type="caution">
    <text evidence="1">The sequence shown here is derived from an EMBL/GenBank/DDBJ whole genome shotgun (WGS) entry which is preliminary data.</text>
</comment>
<dbReference type="SUPFAM" id="SSF54427">
    <property type="entry name" value="NTF2-like"/>
    <property type="match status" value="1"/>
</dbReference>
<evidence type="ECO:0008006" key="3">
    <source>
        <dbReference type="Google" id="ProtNLM"/>
    </source>
</evidence>
<proteinExistence type="predicted"/>
<sequence length="160" mass="17607">MSTTKSPLLATAESFFSALSICDMDRVASFLAPEYEHHFLPASSGLGPPVDRDALIGRFTGLRSIATGVEITINQSWPNDAAHTITLQTTNTPHFKDIVKRPEDVEGEWDFSIQCMFVLTMDESGEKMVKSIEFVEGPTTEKMMVQVPKAFQRVGIALGP</sequence>
<dbReference type="AlphaFoldDB" id="A0A8K0T5Z4"/>
<organism evidence="1 2">
    <name type="scientific">Plectosphaerella cucumerina</name>
    <dbReference type="NCBI Taxonomy" id="40658"/>
    <lineage>
        <taxon>Eukaryota</taxon>
        <taxon>Fungi</taxon>
        <taxon>Dikarya</taxon>
        <taxon>Ascomycota</taxon>
        <taxon>Pezizomycotina</taxon>
        <taxon>Sordariomycetes</taxon>
        <taxon>Hypocreomycetidae</taxon>
        <taxon>Glomerellales</taxon>
        <taxon>Plectosphaerellaceae</taxon>
        <taxon>Plectosphaerella</taxon>
    </lineage>
</organism>
<keyword evidence="2" id="KW-1185">Reference proteome</keyword>
<dbReference type="EMBL" id="JAGPXD010000005">
    <property type="protein sequence ID" value="KAH7353832.1"/>
    <property type="molecule type" value="Genomic_DNA"/>
</dbReference>
<evidence type="ECO:0000313" key="1">
    <source>
        <dbReference type="EMBL" id="KAH7353832.1"/>
    </source>
</evidence>
<dbReference type="Gene3D" id="3.10.450.50">
    <property type="match status" value="1"/>
</dbReference>
<reference evidence="1" key="1">
    <citation type="journal article" date="2021" name="Nat. Commun.">
        <title>Genetic determinants of endophytism in the Arabidopsis root mycobiome.</title>
        <authorList>
            <person name="Mesny F."/>
            <person name="Miyauchi S."/>
            <person name="Thiergart T."/>
            <person name="Pickel B."/>
            <person name="Atanasova L."/>
            <person name="Karlsson M."/>
            <person name="Huettel B."/>
            <person name="Barry K.W."/>
            <person name="Haridas S."/>
            <person name="Chen C."/>
            <person name="Bauer D."/>
            <person name="Andreopoulos W."/>
            <person name="Pangilinan J."/>
            <person name="LaButti K."/>
            <person name="Riley R."/>
            <person name="Lipzen A."/>
            <person name="Clum A."/>
            <person name="Drula E."/>
            <person name="Henrissat B."/>
            <person name="Kohler A."/>
            <person name="Grigoriev I.V."/>
            <person name="Martin F.M."/>
            <person name="Hacquard S."/>
        </authorList>
    </citation>
    <scope>NUCLEOTIDE SEQUENCE</scope>
    <source>
        <strain evidence="1">MPI-CAGE-AT-0016</strain>
    </source>
</reference>